<dbReference type="EMBL" id="BDGG01000005">
    <property type="protein sequence ID" value="GAV00024.1"/>
    <property type="molecule type" value="Genomic_DNA"/>
</dbReference>
<accession>A0A1D1VM84</accession>
<protein>
    <submittedName>
        <fullName evidence="2">Uncharacterized protein</fullName>
    </submittedName>
</protein>
<keyword evidence="1" id="KW-0812">Transmembrane</keyword>
<keyword evidence="1" id="KW-0472">Membrane</keyword>
<keyword evidence="1" id="KW-1133">Transmembrane helix</keyword>
<evidence type="ECO:0000313" key="2">
    <source>
        <dbReference type="EMBL" id="GAV00024.1"/>
    </source>
</evidence>
<dbReference type="Proteomes" id="UP000186922">
    <property type="component" value="Unassembled WGS sequence"/>
</dbReference>
<evidence type="ECO:0000256" key="1">
    <source>
        <dbReference type="SAM" id="Phobius"/>
    </source>
</evidence>
<feature type="transmembrane region" description="Helical" evidence="1">
    <location>
        <begin position="12"/>
        <end position="29"/>
    </location>
</feature>
<organism evidence="2 3">
    <name type="scientific">Ramazzottius varieornatus</name>
    <name type="common">Water bear</name>
    <name type="synonym">Tardigrade</name>
    <dbReference type="NCBI Taxonomy" id="947166"/>
    <lineage>
        <taxon>Eukaryota</taxon>
        <taxon>Metazoa</taxon>
        <taxon>Ecdysozoa</taxon>
        <taxon>Tardigrada</taxon>
        <taxon>Eutardigrada</taxon>
        <taxon>Parachela</taxon>
        <taxon>Hypsibioidea</taxon>
        <taxon>Ramazzottiidae</taxon>
        <taxon>Ramazzottius</taxon>
    </lineage>
</organism>
<keyword evidence="3" id="KW-1185">Reference proteome</keyword>
<evidence type="ECO:0000313" key="3">
    <source>
        <dbReference type="Proteomes" id="UP000186922"/>
    </source>
</evidence>
<proteinExistence type="predicted"/>
<sequence>MESPDDHEMFRKVLLMMFGGIITMLNNVPTQSSVSKIVKFTRPVDGVITDNFT</sequence>
<comment type="caution">
    <text evidence="2">The sequence shown here is derived from an EMBL/GenBank/DDBJ whole genome shotgun (WGS) entry which is preliminary data.</text>
</comment>
<name>A0A1D1VM84_RAMVA</name>
<gene>
    <name evidence="2" type="primary">RvY_10938-1</name>
    <name evidence="2" type="synonym">RvY_10938.1</name>
    <name evidence="2" type="ORF">RvY_10938</name>
</gene>
<dbReference type="AlphaFoldDB" id="A0A1D1VM84"/>
<reference evidence="2 3" key="1">
    <citation type="journal article" date="2016" name="Nat. Commun.">
        <title>Extremotolerant tardigrade genome and improved radiotolerance of human cultured cells by tardigrade-unique protein.</title>
        <authorList>
            <person name="Hashimoto T."/>
            <person name="Horikawa D.D."/>
            <person name="Saito Y."/>
            <person name="Kuwahara H."/>
            <person name="Kozuka-Hata H."/>
            <person name="Shin-I T."/>
            <person name="Minakuchi Y."/>
            <person name="Ohishi K."/>
            <person name="Motoyama A."/>
            <person name="Aizu T."/>
            <person name="Enomoto A."/>
            <person name="Kondo K."/>
            <person name="Tanaka S."/>
            <person name="Hara Y."/>
            <person name="Koshikawa S."/>
            <person name="Sagara H."/>
            <person name="Miura T."/>
            <person name="Yokobori S."/>
            <person name="Miyagawa K."/>
            <person name="Suzuki Y."/>
            <person name="Kubo T."/>
            <person name="Oyama M."/>
            <person name="Kohara Y."/>
            <person name="Fujiyama A."/>
            <person name="Arakawa K."/>
            <person name="Katayama T."/>
            <person name="Toyoda A."/>
            <person name="Kunieda T."/>
        </authorList>
    </citation>
    <scope>NUCLEOTIDE SEQUENCE [LARGE SCALE GENOMIC DNA]</scope>
    <source>
        <strain evidence="2 3">YOKOZUNA-1</strain>
    </source>
</reference>